<evidence type="ECO:0000256" key="3">
    <source>
        <dbReference type="RuleBase" id="RU000524"/>
    </source>
</evidence>
<dbReference type="PANTHER" id="PTHR10302:SF27">
    <property type="entry name" value="SINGLE-STRANDED DNA-BINDING PROTEIN"/>
    <property type="match status" value="1"/>
</dbReference>
<dbReference type="RefSeq" id="WP_286288488.1">
    <property type="nucleotide sequence ID" value="NZ_JASXSZ010000003.1"/>
</dbReference>
<dbReference type="PROSITE" id="PS50935">
    <property type="entry name" value="SSB"/>
    <property type="match status" value="1"/>
</dbReference>
<keyword evidence="1 2" id="KW-0238">DNA-binding</keyword>
<evidence type="ECO:0000256" key="2">
    <source>
        <dbReference type="PROSITE-ProRule" id="PRU00252"/>
    </source>
</evidence>
<protein>
    <recommendedName>
        <fullName evidence="3">Single-stranded DNA-binding protein</fullName>
    </recommendedName>
</protein>
<evidence type="ECO:0000256" key="4">
    <source>
        <dbReference type="SAM" id="MobiDB-lite"/>
    </source>
</evidence>
<feature type="compositionally biased region" description="Basic and acidic residues" evidence="4">
    <location>
        <begin position="161"/>
        <end position="181"/>
    </location>
</feature>
<dbReference type="NCBIfam" id="TIGR00621">
    <property type="entry name" value="ssb"/>
    <property type="match status" value="1"/>
</dbReference>
<dbReference type="EMBL" id="JASXSZ010000003">
    <property type="protein sequence ID" value="MDL9979554.1"/>
    <property type="molecule type" value="Genomic_DNA"/>
</dbReference>
<evidence type="ECO:0000313" key="5">
    <source>
        <dbReference type="EMBL" id="MDL9979554.1"/>
    </source>
</evidence>
<gene>
    <name evidence="5" type="primary">ssb</name>
    <name evidence="5" type="ORF">QSV35_09420</name>
</gene>
<comment type="caution">
    <text evidence="5">The sequence shown here is derived from an EMBL/GenBank/DDBJ whole genome shotgun (WGS) entry which is preliminary data.</text>
</comment>
<feature type="region of interest" description="Disordered" evidence="4">
    <location>
        <begin position="144"/>
        <end position="194"/>
    </location>
</feature>
<keyword evidence="6" id="KW-1185">Reference proteome</keyword>
<evidence type="ECO:0000256" key="1">
    <source>
        <dbReference type="ARBA" id="ARBA00023125"/>
    </source>
</evidence>
<dbReference type="Gene3D" id="2.40.50.140">
    <property type="entry name" value="Nucleic acid-binding proteins"/>
    <property type="match status" value="1"/>
</dbReference>
<dbReference type="Proteomes" id="UP001235064">
    <property type="component" value="Unassembled WGS sequence"/>
</dbReference>
<reference evidence="5 6" key="1">
    <citation type="submission" date="2023-06" db="EMBL/GenBank/DDBJ databases">
        <title>Microbacterium sp. nov., isolated from a waste landfill.</title>
        <authorList>
            <person name="Wen W."/>
        </authorList>
    </citation>
    <scope>NUCLEOTIDE SEQUENCE [LARGE SCALE GENOMIC DNA]</scope>
    <source>
        <strain evidence="5 6">ASV49</strain>
    </source>
</reference>
<dbReference type="SUPFAM" id="SSF50249">
    <property type="entry name" value="Nucleic acid-binding proteins"/>
    <property type="match status" value="1"/>
</dbReference>
<dbReference type="Pfam" id="PF00436">
    <property type="entry name" value="SSB"/>
    <property type="match status" value="1"/>
</dbReference>
<dbReference type="PANTHER" id="PTHR10302">
    <property type="entry name" value="SINGLE-STRANDED DNA-BINDING PROTEIN"/>
    <property type="match status" value="1"/>
</dbReference>
<name>A0ABT7MYM4_9MICO</name>
<dbReference type="GO" id="GO:0003677">
    <property type="term" value="F:DNA binding"/>
    <property type="evidence" value="ECO:0007669"/>
    <property type="project" value="UniProtKB-KW"/>
</dbReference>
<dbReference type="InterPro" id="IPR011344">
    <property type="entry name" value="ssDNA-bd"/>
</dbReference>
<proteinExistence type="predicted"/>
<dbReference type="InterPro" id="IPR012340">
    <property type="entry name" value="NA-bd_OB-fold"/>
</dbReference>
<evidence type="ECO:0000313" key="6">
    <source>
        <dbReference type="Proteomes" id="UP001235064"/>
    </source>
</evidence>
<sequence>MDTITITGNITAPEQRNLPGGGTVTTFRIASGQRRFNKESEKWEDSVTNWYTVSAFRALGEHAYMSLHRGERVIVTGRLRLRDWETPTKRGTSVEIDADALGHDLLWGTSVFRRFEHRAGSEESWAVPGAGADEGSADTAWVAPGVDSDAGATVVPEADEDAKRRLDELLPEDDRSPEGDRALALVGTGEEAPF</sequence>
<accession>A0ABT7MYM4</accession>
<dbReference type="CDD" id="cd04496">
    <property type="entry name" value="SSB_OBF"/>
    <property type="match status" value="1"/>
</dbReference>
<dbReference type="InterPro" id="IPR000424">
    <property type="entry name" value="Primosome_PriB/ssb"/>
</dbReference>
<organism evidence="5 6">
    <name type="scientific">Microbacterium candidum</name>
    <dbReference type="NCBI Taxonomy" id="3041922"/>
    <lineage>
        <taxon>Bacteria</taxon>
        <taxon>Bacillati</taxon>
        <taxon>Actinomycetota</taxon>
        <taxon>Actinomycetes</taxon>
        <taxon>Micrococcales</taxon>
        <taxon>Microbacteriaceae</taxon>
        <taxon>Microbacterium</taxon>
    </lineage>
</organism>